<dbReference type="GO" id="GO:0016705">
    <property type="term" value="F:oxidoreductase activity, acting on paired donors, with incorporation or reduction of molecular oxygen"/>
    <property type="evidence" value="ECO:0007669"/>
    <property type="project" value="InterPro"/>
</dbReference>
<dbReference type="InterPro" id="IPR036661">
    <property type="entry name" value="Luciferase-like_sf"/>
</dbReference>
<keyword evidence="1" id="KW-0560">Oxidoreductase</keyword>
<evidence type="ECO:0000313" key="4">
    <source>
        <dbReference type="Proteomes" id="UP001216390"/>
    </source>
</evidence>
<dbReference type="Proteomes" id="UP001216390">
    <property type="component" value="Chromosome"/>
</dbReference>
<evidence type="ECO:0000259" key="2">
    <source>
        <dbReference type="Pfam" id="PF00296"/>
    </source>
</evidence>
<dbReference type="PANTHER" id="PTHR43244">
    <property type="match status" value="1"/>
</dbReference>
<name>A0AAF0BWA4_9ACTN</name>
<dbReference type="InterPro" id="IPR011251">
    <property type="entry name" value="Luciferase-like_dom"/>
</dbReference>
<protein>
    <submittedName>
        <fullName evidence="3">LLM class F420-dependent oxidoreductase</fullName>
    </submittedName>
</protein>
<proteinExistence type="predicted"/>
<dbReference type="SUPFAM" id="SSF51679">
    <property type="entry name" value="Bacterial luciferase-like"/>
    <property type="match status" value="1"/>
</dbReference>
<dbReference type="InterPro" id="IPR050564">
    <property type="entry name" value="F420-G6PD/mer"/>
</dbReference>
<evidence type="ECO:0000313" key="3">
    <source>
        <dbReference type="EMBL" id="WCO67600.1"/>
    </source>
</evidence>
<dbReference type="NCBIfam" id="TIGR03620">
    <property type="entry name" value="F420_MSMEG_4141"/>
    <property type="match status" value="1"/>
</dbReference>
<dbReference type="KEGG" id="ima:PO878_02550"/>
<reference evidence="3" key="1">
    <citation type="submission" date="2023-01" db="EMBL/GenBank/DDBJ databases">
        <title>The diversity of Class Acidimicrobiia in South China Sea sediment environments and the proposal of Iamia marina sp. nov., a novel species of the genus Iamia.</title>
        <authorList>
            <person name="He Y."/>
            <person name="Tian X."/>
        </authorList>
    </citation>
    <scope>NUCLEOTIDE SEQUENCE</scope>
    <source>
        <strain evidence="3">DSM 19957</strain>
    </source>
</reference>
<sequence>MDIGRYGIWTFQLDLVPSARSVEHVDELDELGFGAVWVPEAVGREAFTNAALLLRGGTDITIATGIASIWARDAMAAGAAHQTLTEAYPDRFLLGLGVSHGPMVEGIRGHDYSKPFSAMRTYLDGMDAGLFMASPPTTEPRRVLAALGPRMLGLARDRAAGAHPYFVPPEHTAVAREALGDGPLLAVEQAVVLDTDPTSAREKARTHTSIYTGLPNYAGNLRRLLPDLAEDDFAGGGSDRLVDTIVAWGDMDTVLARVQAHHDAGADHVCLQVVDGGTDVPDQAWRDISSALGLAG</sequence>
<dbReference type="InterPro" id="IPR019922">
    <property type="entry name" value="Lucif-like_OxRdatse_MSMEG_4141"/>
</dbReference>
<dbReference type="Gene3D" id="3.20.20.30">
    <property type="entry name" value="Luciferase-like domain"/>
    <property type="match status" value="1"/>
</dbReference>
<dbReference type="EMBL" id="CP116942">
    <property type="protein sequence ID" value="WCO67600.1"/>
    <property type="molecule type" value="Genomic_DNA"/>
</dbReference>
<dbReference type="AlphaFoldDB" id="A0AAF0BWA4"/>
<feature type="domain" description="Luciferase-like" evidence="2">
    <location>
        <begin position="19"/>
        <end position="268"/>
    </location>
</feature>
<keyword evidence="4" id="KW-1185">Reference proteome</keyword>
<organism evidence="3 4">
    <name type="scientific">Iamia majanohamensis</name>
    <dbReference type="NCBI Taxonomy" id="467976"/>
    <lineage>
        <taxon>Bacteria</taxon>
        <taxon>Bacillati</taxon>
        <taxon>Actinomycetota</taxon>
        <taxon>Acidimicrobiia</taxon>
        <taxon>Acidimicrobiales</taxon>
        <taxon>Iamiaceae</taxon>
        <taxon>Iamia</taxon>
    </lineage>
</organism>
<dbReference type="RefSeq" id="WP_272737121.1">
    <property type="nucleotide sequence ID" value="NZ_CP116942.1"/>
</dbReference>
<dbReference type="PANTHER" id="PTHR43244:SF1">
    <property type="entry name" value="5,10-METHYLENETETRAHYDROMETHANOPTERIN REDUCTASE"/>
    <property type="match status" value="1"/>
</dbReference>
<accession>A0AAF0BWA4</accession>
<dbReference type="Pfam" id="PF00296">
    <property type="entry name" value="Bac_luciferase"/>
    <property type="match status" value="1"/>
</dbReference>
<gene>
    <name evidence="3" type="ORF">PO878_02550</name>
</gene>
<evidence type="ECO:0000256" key="1">
    <source>
        <dbReference type="ARBA" id="ARBA00023002"/>
    </source>
</evidence>